<dbReference type="InterPro" id="IPR036778">
    <property type="entry name" value="OHCU_decarboxylase_sf"/>
</dbReference>
<dbReference type="InterPro" id="IPR018020">
    <property type="entry name" value="OHCU_decarboxylase"/>
</dbReference>
<evidence type="ECO:0000256" key="3">
    <source>
        <dbReference type="ARBA" id="ARBA00012257"/>
    </source>
</evidence>
<evidence type="ECO:0000313" key="9">
    <source>
        <dbReference type="Proteomes" id="UP000627573"/>
    </source>
</evidence>
<organism evidence="8 9">
    <name type="scientific">Rhodococcus erythropolis</name>
    <name type="common">Arthrobacter picolinophilus</name>
    <dbReference type="NCBI Taxonomy" id="1833"/>
    <lineage>
        <taxon>Bacteria</taxon>
        <taxon>Bacillati</taxon>
        <taxon>Actinomycetota</taxon>
        <taxon>Actinomycetes</taxon>
        <taxon>Mycobacteriales</taxon>
        <taxon>Nocardiaceae</taxon>
        <taxon>Rhodococcus</taxon>
        <taxon>Rhodococcus erythropolis group</taxon>
    </lineage>
</organism>
<evidence type="ECO:0000256" key="5">
    <source>
        <dbReference type="ARBA" id="ARBA00022793"/>
    </source>
</evidence>
<evidence type="ECO:0000256" key="4">
    <source>
        <dbReference type="ARBA" id="ARBA00022631"/>
    </source>
</evidence>
<dbReference type="NCBIfam" id="NF010372">
    <property type="entry name" value="PRK13798.1"/>
    <property type="match status" value="1"/>
</dbReference>
<dbReference type="SUPFAM" id="SSF158694">
    <property type="entry name" value="UraD-Like"/>
    <property type="match status" value="1"/>
</dbReference>
<dbReference type="PANTHER" id="PTHR43466:SF1">
    <property type="entry name" value="2-OXO-4-HYDROXY-4-CARBOXY-5-UREIDOIMIDAZOLINE DECARBOXYLASE-RELATED"/>
    <property type="match status" value="1"/>
</dbReference>
<evidence type="ECO:0000313" key="8">
    <source>
        <dbReference type="EMBL" id="MBH5146494.1"/>
    </source>
</evidence>
<accession>A0A8I0ZUY9</accession>
<dbReference type="InterPro" id="IPR017595">
    <property type="entry name" value="OHCU_decarboxylase-2"/>
</dbReference>
<keyword evidence="4" id="KW-0659">Purine metabolism</keyword>
<evidence type="ECO:0000259" key="7">
    <source>
        <dbReference type="Pfam" id="PF09349"/>
    </source>
</evidence>
<dbReference type="EC" id="4.1.1.97" evidence="3"/>
<dbReference type="NCBIfam" id="TIGR03180">
    <property type="entry name" value="UraD_2"/>
    <property type="match status" value="1"/>
</dbReference>
<name>A0A8I0ZUY9_RHOER</name>
<dbReference type="GO" id="GO:0019628">
    <property type="term" value="P:urate catabolic process"/>
    <property type="evidence" value="ECO:0007669"/>
    <property type="project" value="TreeGrafter"/>
</dbReference>
<proteinExistence type="predicted"/>
<dbReference type="EMBL" id="JAECSB010000090">
    <property type="protein sequence ID" value="MBH5146494.1"/>
    <property type="molecule type" value="Genomic_DNA"/>
</dbReference>
<dbReference type="PANTHER" id="PTHR43466">
    <property type="entry name" value="2-OXO-4-HYDROXY-4-CARBOXY-5-UREIDOIMIDAZOLINE DECARBOXYLASE-RELATED"/>
    <property type="match status" value="1"/>
</dbReference>
<comment type="pathway">
    <text evidence="2">Purine metabolism; urate degradation; (S)-allantoin from urate: step 3/3.</text>
</comment>
<dbReference type="GO" id="GO:0006144">
    <property type="term" value="P:purine nucleobase metabolic process"/>
    <property type="evidence" value="ECO:0007669"/>
    <property type="project" value="UniProtKB-KW"/>
</dbReference>
<protein>
    <recommendedName>
        <fullName evidence="3">2-oxo-4-hydroxy-4-carboxy-5-ureidoimidazoline decarboxylase</fullName>
        <ecNumber evidence="3">4.1.1.97</ecNumber>
    </recommendedName>
</protein>
<dbReference type="Gene3D" id="1.10.3330.10">
    <property type="entry name" value="Oxo-4-hydroxy-4-carboxy-5-ureidoimidazoline decarboxylase"/>
    <property type="match status" value="1"/>
</dbReference>
<evidence type="ECO:0000256" key="6">
    <source>
        <dbReference type="ARBA" id="ARBA00023239"/>
    </source>
</evidence>
<feature type="domain" description="Oxo-4-hydroxy-4-carboxy-5-ureidoimidazoline decarboxylase" evidence="7">
    <location>
        <begin position="13"/>
        <end position="161"/>
    </location>
</feature>
<dbReference type="Pfam" id="PF09349">
    <property type="entry name" value="OHCU_decarbox"/>
    <property type="match status" value="1"/>
</dbReference>
<dbReference type="RefSeq" id="WP_197942055.1">
    <property type="nucleotide sequence ID" value="NZ_JAECSB010000090.1"/>
</dbReference>
<dbReference type="GO" id="GO:0051997">
    <property type="term" value="F:2-oxo-4-hydroxy-4-carboxy-5-ureidoimidazoline decarboxylase activity"/>
    <property type="evidence" value="ECO:0007669"/>
    <property type="project" value="UniProtKB-EC"/>
</dbReference>
<keyword evidence="5" id="KW-0210">Decarboxylase</keyword>
<comment type="catalytic activity">
    <reaction evidence="1">
        <text>5-hydroxy-2-oxo-4-ureido-2,5-dihydro-1H-imidazole-5-carboxylate + H(+) = (S)-allantoin + CO2</text>
        <dbReference type="Rhea" id="RHEA:26301"/>
        <dbReference type="ChEBI" id="CHEBI:15378"/>
        <dbReference type="ChEBI" id="CHEBI:15678"/>
        <dbReference type="ChEBI" id="CHEBI:16526"/>
        <dbReference type="ChEBI" id="CHEBI:58639"/>
        <dbReference type="EC" id="4.1.1.97"/>
    </reaction>
</comment>
<sequence length="170" mass="18714">MPVHSGLSLDGFNQLTDRQAVQVLFGVCSSNIWARRVVADRPYRTREALLDKADRVLAELAEAEIDHALDGHPRIGGKVDNASSATEQAAVATAGGDVLAALSEGNRTYEEKFGHVYLVCAFGRPAEELLGILNDRLGNDADTERRVMRTELMKINRLRLDRILGQEDQT</sequence>
<keyword evidence="6 8" id="KW-0456">Lyase</keyword>
<comment type="caution">
    <text evidence="8">The sequence shown here is derived from an EMBL/GenBank/DDBJ whole genome shotgun (WGS) entry which is preliminary data.</text>
</comment>
<dbReference type="AlphaFoldDB" id="A0A8I0ZUY9"/>
<gene>
    <name evidence="8" type="primary">uraD</name>
    <name evidence="8" type="ORF">I3517_28205</name>
</gene>
<evidence type="ECO:0000256" key="2">
    <source>
        <dbReference type="ARBA" id="ARBA00004754"/>
    </source>
</evidence>
<reference evidence="8 9" key="1">
    <citation type="submission" date="2020-12" db="EMBL/GenBank/DDBJ databases">
        <title>Draft genome sequence of furan degrading bacterial strain FUR100.</title>
        <authorList>
            <person name="Woiski C."/>
        </authorList>
    </citation>
    <scope>NUCLEOTIDE SEQUENCE [LARGE SCALE GENOMIC DNA]</scope>
    <source>
        <strain evidence="8 9">FUR100</strain>
    </source>
</reference>
<evidence type="ECO:0000256" key="1">
    <source>
        <dbReference type="ARBA" id="ARBA00001163"/>
    </source>
</evidence>
<dbReference type="Proteomes" id="UP000627573">
    <property type="component" value="Unassembled WGS sequence"/>
</dbReference>
<keyword evidence="9" id="KW-1185">Reference proteome</keyword>